<proteinExistence type="predicted"/>
<dbReference type="EMBL" id="MU858060">
    <property type="protein sequence ID" value="KAK4217355.1"/>
    <property type="molecule type" value="Genomic_DNA"/>
</dbReference>
<dbReference type="Proteomes" id="UP001301769">
    <property type="component" value="Unassembled WGS sequence"/>
</dbReference>
<dbReference type="GO" id="GO:0006144">
    <property type="term" value="P:purine nucleobase metabolic process"/>
    <property type="evidence" value="ECO:0007669"/>
    <property type="project" value="UniProtKB-KW"/>
</dbReference>
<dbReference type="Gene3D" id="1.10.3330.10">
    <property type="entry name" value="Oxo-4-hydroxy-4-carboxy-5-ureidoimidazoline decarboxylase"/>
    <property type="match status" value="1"/>
</dbReference>
<organism evidence="3 4">
    <name type="scientific">Rhypophila decipiens</name>
    <dbReference type="NCBI Taxonomy" id="261697"/>
    <lineage>
        <taxon>Eukaryota</taxon>
        <taxon>Fungi</taxon>
        <taxon>Dikarya</taxon>
        <taxon>Ascomycota</taxon>
        <taxon>Pezizomycotina</taxon>
        <taxon>Sordariomycetes</taxon>
        <taxon>Sordariomycetidae</taxon>
        <taxon>Sordariales</taxon>
        <taxon>Naviculisporaceae</taxon>
        <taxon>Rhypophila</taxon>
    </lineage>
</organism>
<feature type="domain" description="Oxo-4-hydroxy-4-carboxy-5-ureidoimidazoline decarboxylase" evidence="2">
    <location>
        <begin position="23"/>
        <end position="190"/>
    </location>
</feature>
<dbReference type="AlphaFoldDB" id="A0AAN6YGP8"/>
<keyword evidence="4" id="KW-1185">Reference proteome</keyword>
<evidence type="ECO:0000256" key="1">
    <source>
        <dbReference type="ARBA" id="ARBA00022631"/>
    </source>
</evidence>
<protein>
    <submittedName>
        <fullName evidence="3">Oxo-4-hydroxy-4-carboxy-5-ureidoimidazoline decarboxylase</fullName>
    </submittedName>
</protein>
<dbReference type="PANTHER" id="PTHR37987:SF1">
    <property type="entry name" value="OXO-4-HYDROXY-4-CARBOXY-5-UREIDOIMIDAZOLINE DECARBOXYLASE DOMAIN-CONTAINING PROTEIN"/>
    <property type="match status" value="1"/>
</dbReference>
<accession>A0AAN6YGP8</accession>
<keyword evidence="1" id="KW-0659">Purine metabolism</keyword>
<dbReference type="PANTHER" id="PTHR37987">
    <property type="entry name" value="CHROMOSOME 9, WHOLE GENOME SHOTGUN SEQUENCE"/>
    <property type="match status" value="1"/>
</dbReference>
<evidence type="ECO:0000313" key="4">
    <source>
        <dbReference type="Proteomes" id="UP001301769"/>
    </source>
</evidence>
<dbReference type="InterPro" id="IPR036778">
    <property type="entry name" value="OHCU_decarboxylase_sf"/>
</dbReference>
<comment type="caution">
    <text evidence="3">The sequence shown here is derived from an EMBL/GenBank/DDBJ whole genome shotgun (WGS) entry which is preliminary data.</text>
</comment>
<gene>
    <name evidence="3" type="ORF">QBC37DRAFT_52475</name>
</gene>
<sequence>MIKMSPLNPTATPFLPAVTSLPTLSDAALTSTLDLLFEPAPELHELALPNLRTLSFNSYNDLINTLREQLLAIASSIDQDEKDAEVARKPLHAILGSHPRLGEPKKETLSKQSANEQGHLLANTEEAEMLKQLNREYEDKFPGLRYVVFVNGRPRTVIMDDMRKRIARGDIREEEREAINAMCDIAIDRATKLLKSSQEALESST</sequence>
<evidence type="ECO:0000313" key="3">
    <source>
        <dbReference type="EMBL" id="KAK4217355.1"/>
    </source>
</evidence>
<name>A0AAN6YGP8_9PEZI</name>
<reference evidence="3" key="2">
    <citation type="submission" date="2023-05" db="EMBL/GenBank/DDBJ databases">
        <authorList>
            <consortium name="Lawrence Berkeley National Laboratory"/>
            <person name="Steindorff A."/>
            <person name="Hensen N."/>
            <person name="Bonometti L."/>
            <person name="Westerberg I."/>
            <person name="Brannstrom I.O."/>
            <person name="Guillou S."/>
            <person name="Cros-Aarteil S."/>
            <person name="Calhoun S."/>
            <person name="Haridas S."/>
            <person name="Kuo A."/>
            <person name="Mondo S."/>
            <person name="Pangilinan J."/>
            <person name="Riley R."/>
            <person name="Labutti K."/>
            <person name="Andreopoulos B."/>
            <person name="Lipzen A."/>
            <person name="Chen C."/>
            <person name="Yanf M."/>
            <person name="Daum C."/>
            <person name="Ng V."/>
            <person name="Clum A."/>
            <person name="Ohm R."/>
            <person name="Martin F."/>
            <person name="Silar P."/>
            <person name="Natvig D."/>
            <person name="Lalanne C."/>
            <person name="Gautier V."/>
            <person name="Ament-Velasquez S.L."/>
            <person name="Kruys A."/>
            <person name="Hutchinson M.I."/>
            <person name="Powell A.J."/>
            <person name="Barry K."/>
            <person name="Miller A.N."/>
            <person name="Grigoriev I.V."/>
            <person name="Debuchy R."/>
            <person name="Gladieux P."/>
            <person name="Thoren M.H."/>
            <person name="Johannesson H."/>
        </authorList>
    </citation>
    <scope>NUCLEOTIDE SEQUENCE</scope>
    <source>
        <strain evidence="3">PSN293</strain>
    </source>
</reference>
<evidence type="ECO:0000259" key="2">
    <source>
        <dbReference type="Pfam" id="PF09349"/>
    </source>
</evidence>
<dbReference type="InterPro" id="IPR018020">
    <property type="entry name" value="OHCU_decarboxylase"/>
</dbReference>
<dbReference type="SUPFAM" id="SSF158694">
    <property type="entry name" value="UraD-Like"/>
    <property type="match status" value="1"/>
</dbReference>
<reference evidence="3" key="1">
    <citation type="journal article" date="2023" name="Mol. Phylogenet. Evol.">
        <title>Genome-scale phylogeny and comparative genomics of the fungal order Sordariales.</title>
        <authorList>
            <person name="Hensen N."/>
            <person name="Bonometti L."/>
            <person name="Westerberg I."/>
            <person name="Brannstrom I.O."/>
            <person name="Guillou S."/>
            <person name="Cros-Aarteil S."/>
            <person name="Calhoun S."/>
            <person name="Haridas S."/>
            <person name="Kuo A."/>
            <person name="Mondo S."/>
            <person name="Pangilinan J."/>
            <person name="Riley R."/>
            <person name="LaButti K."/>
            <person name="Andreopoulos B."/>
            <person name="Lipzen A."/>
            <person name="Chen C."/>
            <person name="Yan M."/>
            <person name="Daum C."/>
            <person name="Ng V."/>
            <person name="Clum A."/>
            <person name="Steindorff A."/>
            <person name="Ohm R.A."/>
            <person name="Martin F."/>
            <person name="Silar P."/>
            <person name="Natvig D.O."/>
            <person name="Lalanne C."/>
            <person name="Gautier V."/>
            <person name="Ament-Velasquez S.L."/>
            <person name="Kruys A."/>
            <person name="Hutchinson M.I."/>
            <person name="Powell A.J."/>
            <person name="Barry K."/>
            <person name="Miller A.N."/>
            <person name="Grigoriev I.V."/>
            <person name="Debuchy R."/>
            <person name="Gladieux P."/>
            <person name="Hiltunen Thoren M."/>
            <person name="Johannesson H."/>
        </authorList>
    </citation>
    <scope>NUCLEOTIDE SEQUENCE</scope>
    <source>
        <strain evidence="3">PSN293</strain>
    </source>
</reference>
<dbReference type="Pfam" id="PF09349">
    <property type="entry name" value="OHCU_decarbox"/>
    <property type="match status" value="1"/>
</dbReference>